<dbReference type="AlphaFoldDB" id="A0A2S2CLJ8"/>
<gene>
    <name evidence="2" type="ORF">DEW08_03330</name>
</gene>
<dbReference type="RefSeq" id="WP_109324474.1">
    <property type="nucleotide sequence ID" value="NZ_CP029352.1"/>
</dbReference>
<dbReference type="EMBL" id="CP029352">
    <property type="protein sequence ID" value="AWK85336.1"/>
    <property type="molecule type" value="Genomic_DNA"/>
</dbReference>
<dbReference type="KEGG" id="azz:DEW08_03330"/>
<feature type="compositionally biased region" description="Low complexity" evidence="1">
    <location>
        <begin position="1"/>
        <end position="13"/>
    </location>
</feature>
<organism evidence="2 3">
    <name type="scientific">Azospirillum thermophilum</name>
    <dbReference type="NCBI Taxonomy" id="2202148"/>
    <lineage>
        <taxon>Bacteria</taxon>
        <taxon>Pseudomonadati</taxon>
        <taxon>Pseudomonadota</taxon>
        <taxon>Alphaproteobacteria</taxon>
        <taxon>Rhodospirillales</taxon>
        <taxon>Azospirillaceae</taxon>
        <taxon>Azospirillum</taxon>
    </lineage>
</organism>
<evidence type="ECO:0000256" key="1">
    <source>
        <dbReference type="SAM" id="MobiDB-lite"/>
    </source>
</evidence>
<dbReference type="Proteomes" id="UP000245629">
    <property type="component" value="Chromosome 1"/>
</dbReference>
<sequence>MAAPRRPGSRRSPTAQQRAWLSRGLDQPGGKLPLFDEHGQRVKKQTIESCLKAGWAERWFDNPLKPDWLVCRLTGSGRDVLLCGPSQAAGATAVDERQGELI</sequence>
<evidence type="ECO:0000313" key="2">
    <source>
        <dbReference type="EMBL" id="AWK85336.1"/>
    </source>
</evidence>
<accession>A0A2S2CLJ8</accession>
<protein>
    <submittedName>
        <fullName evidence="2">Uncharacterized protein</fullName>
    </submittedName>
</protein>
<name>A0A2S2CLJ8_9PROT</name>
<evidence type="ECO:0000313" key="3">
    <source>
        <dbReference type="Proteomes" id="UP000245629"/>
    </source>
</evidence>
<reference evidence="3" key="1">
    <citation type="submission" date="2018-05" db="EMBL/GenBank/DDBJ databases">
        <title>Azospirillum thermophila sp. nov., a novel isolated from hot spring.</title>
        <authorList>
            <person name="Zhao Z."/>
        </authorList>
    </citation>
    <scope>NUCLEOTIDE SEQUENCE [LARGE SCALE GENOMIC DNA]</scope>
    <source>
        <strain evidence="3">CFH 70021</strain>
    </source>
</reference>
<keyword evidence="3" id="KW-1185">Reference proteome</keyword>
<dbReference type="OrthoDB" id="7632078at2"/>
<feature type="region of interest" description="Disordered" evidence="1">
    <location>
        <begin position="1"/>
        <end position="37"/>
    </location>
</feature>
<proteinExistence type="predicted"/>